<proteinExistence type="predicted"/>
<accession>A0A4C1YPV2</accession>
<evidence type="ECO:0000313" key="2">
    <source>
        <dbReference type="EMBL" id="GBP76914.1"/>
    </source>
</evidence>
<organism evidence="2 3">
    <name type="scientific">Eumeta variegata</name>
    <name type="common">Bagworm moth</name>
    <name type="synonym">Eumeta japonica</name>
    <dbReference type="NCBI Taxonomy" id="151549"/>
    <lineage>
        <taxon>Eukaryota</taxon>
        <taxon>Metazoa</taxon>
        <taxon>Ecdysozoa</taxon>
        <taxon>Arthropoda</taxon>
        <taxon>Hexapoda</taxon>
        <taxon>Insecta</taxon>
        <taxon>Pterygota</taxon>
        <taxon>Neoptera</taxon>
        <taxon>Endopterygota</taxon>
        <taxon>Lepidoptera</taxon>
        <taxon>Glossata</taxon>
        <taxon>Ditrysia</taxon>
        <taxon>Tineoidea</taxon>
        <taxon>Psychidae</taxon>
        <taxon>Oiketicinae</taxon>
        <taxon>Eumeta</taxon>
    </lineage>
</organism>
<name>A0A4C1YPV2_EUMVA</name>
<dbReference type="Proteomes" id="UP000299102">
    <property type="component" value="Unassembled WGS sequence"/>
</dbReference>
<feature type="region of interest" description="Disordered" evidence="1">
    <location>
        <begin position="1"/>
        <end position="32"/>
    </location>
</feature>
<dbReference type="EMBL" id="BGZK01001309">
    <property type="protein sequence ID" value="GBP76914.1"/>
    <property type="molecule type" value="Genomic_DNA"/>
</dbReference>
<protein>
    <submittedName>
        <fullName evidence="2">Uncharacterized protein</fullName>
    </submittedName>
</protein>
<gene>
    <name evidence="2" type="ORF">EVAR_52603_1</name>
</gene>
<comment type="caution">
    <text evidence="2">The sequence shown here is derived from an EMBL/GenBank/DDBJ whole genome shotgun (WGS) entry which is preliminary data.</text>
</comment>
<dbReference type="AlphaFoldDB" id="A0A4C1YPV2"/>
<reference evidence="2 3" key="1">
    <citation type="journal article" date="2019" name="Commun. Biol.">
        <title>The bagworm genome reveals a unique fibroin gene that provides high tensile strength.</title>
        <authorList>
            <person name="Kono N."/>
            <person name="Nakamura H."/>
            <person name="Ohtoshi R."/>
            <person name="Tomita M."/>
            <person name="Numata K."/>
            <person name="Arakawa K."/>
        </authorList>
    </citation>
    <scope>NUCLEOTIDE SEQUENCE [LARGE SCALE GENOMIC DNA]</scope>
</reference>
<keyword evidence="3" id="KW-1185">Reference proteome</keyword>
<sequence>MSFNNHPAGLAPAGEVRGGRPRGAVRTGTPPADVLRREASAHLISIQPILMICPCSGNKLTDRKEDVVVAIRQLQWVCDLLPDWLKSDERWVFRGVAGAARHRRARPGGRASAHRWGSGRALFAPSVVNDKVIRRPFCADQLVRIDEAVMLEQSKVHCQKILLSNPVYSTTHETLTL</sequence>
<evidence type="ECO:0000313" key="3">
    <source>
        <dbReference type="Proteomes" id="UP000299102"/>
    </source>
</evidence>
<evidence type="ECO:0000256" key="1">
    <source>
        <dbReference type="SAM" id="MobiDB-lite"/>
    </source>
</evidence>